<dbReference type="KEGG" id="shun:DWB77_06738"/>
<dbReference type="InterPro" id="IPR050141">
    <property type="entry name" value="GCL_type2/YbdK_subfam"/>
</dbReference>
<dbReference type="AlphaFoldDB" id="A0A387HLV1"/>
<comment type="similarity">
    <text evidence="5">Belongs to the glutamate--cysteine ligase type 2 family. YbdK subfamily.</text>
</comment>
<gene>
    <name evidence="6" type="primary">ybdK_2</name>
    <name evidence="6" type="ORF">DWB77_06738</name>
</gene>
<dbReference type="Proteomes" id="UP000271554">
    <property type="component" value="Chromosome"/>
</dbReference>
<organism evidence="6 7">
    <name type="scientific">Streptomyces hundungensis</name>
    <dbReference type="NCBI Taxonomy" id="1077946"/>
    <lineage>
        <taxon>Bacteria</taxon>
        <taxon>Bacillati</taxon>
        <taxon>Actinomycetota</taxon>
        <taxon>Actinomycetes</taxon>
        <taxon>Kitasatosporales</taxon>
        <taxon>Streptomycetaceae</taxon>
        <taxon>Streptomyces</taxon>
    </lineage>
</organism>
<comment type="function">
    <text evidence="5">ATP-dependent carboxylate-amine ligase which exhibits weak glutamate--cysteine ligase activity.</text>
</comment>
<dbReference type="InterPro" id="IPR014746">
    <property type="entry name" value="Gln_synth/guanido_kin_cat_dom"/>
</dbReference>
<keyword evidence="7" id="KW-1185">Reference proteome</keyword>
<dbReference type="EC" id="6.3.2.2" evidence="5"/>
<dbReference type="HAMAP" id="MF_01609">
    <property type="entry name" value="Glu_cys_ligase_2"/>
    <property type="match status" value="1"/>
</dbReference>
<protein>
    <recommendedName>
        <fullName evidence="5">Putative glutamate--cysteine ligase 2</fullName>
        <ecNumber evidence="5">6.3.2.2</ecNumber>
    </recommendedName>
    <alternativeName>
        <fullName evidence="5">Gamma-glutamylcysteine synthetase 2</fullName>
        <shortName evidence="5">GCS 2</shortName>
        <shortName evidence="5">Gamma-GCS 2</shortName>
    </alternativeName>
</protein>
<sequence>MLVPPAVFPCRPAAPGQDGSVILRTVGVEEELLLVDPHTGHPCALSSEVLARLAKCAAAGGGASRETFAGELQGQQLEFGTRPQTDMDELGAEILRWRREAARHALEAGAAVAALATSPLPAQPAINVSHRYQWMEKQFGLTTQEQLTCGCHVHVSAASDDEGVAVVDRIQPWLPVLTALSGNSPYWQGNDTLYSSYRSRVWGRWPMSGPTGVFGSAERYHAQVDSMVTSGVVRDRGMIYFDARLSHRYPTVEIRVADVCLEATTTLLVACLGRALVETAARDWRAGRPPLTHGVQLLRLAAWRAARSGLEGDLLHPLTMRPAPAPTVVRALFDHVREALEDSGDLVWARKTTAELLAHGNGALVQRALFARTGSLSSVVAACVRRTVGERELRYMTPE</sequence>
<evidence type="ECO:0000256" key="2">
    <source>
        <dbReference type="ARBA" id="ARBA00022741"/>
    </source>
</evidence>
<dbReference type="NCBIfam" id="NF010041">
    <property type="entry name" value="PRK13517.1-1"/>
    <property type="match status" value="1"/>
</dbReference>
<dbReference type="EMBL" id="CP032698">
    <property type="protein sequence ID" value="AYG84524.1"/>
    <property type="molecule type" value="Genomic_DNA"/>
</dbReference>
<evidence type="ECO:0000256" key="1">
    <source>
        <dbReference type="ARBA" id="ARBA00022598"/>
    </source>
</evidence>
<dbReference type="GO" id="GO:0004357">
    <property type="term" value="F:glutamate-cysteine ligase activity"/>
    <property type="evidence" value="ECO:0007669"/>
    <property type="project" value="UniProtKB-EC"/>
</dbReference>
<dbReference type="InterPro" id="IPR006336">
    <property type="entry name" value="GCS2"/>
</dbReference>
<dbReference type="GO" id="GO:0042398">
    <property type="term" value="P:modified amino acid biosynthetic process"/>
    <property type="evidence" value="ECO:0007669"/>
    <property type="project" value="InterPro"/>
</dbReference>
<accession>A0A387HLV1</accession>
<evidence type="ECO:0000256" key="4">
    <source>
        <dbReference type="ARBA" id="ARBA00048819"/>
    </source>
</evidence>
<dbReference type="PANTHER" id="PTHR36510:SF1">
    <property type="entry name" value="GLUTAMATE--CYSTEINE LIGASE 2-RELATED"/>
    <property type="match status" value="1"/>
</dbReference>
<proteinExistence type="inferred from homology"/>
<dbReference type="GO" id="GO:0005524">
    <property type="term" value="F:ATP binding"/>
    <property type="evidence" value="ECO:0007669"/>
    <property type="project" value="UniProtKB-KW"/>
</dbReference>
<evidence type="ECO:0000256" key="5">
    <source>
        <dbReference type="HAMAP-Rule" id="MF_01609"/>
    </source>
</evidence>
<comment type="catalytic activity">
    <reaction evidence="4 5">
        <text>L-cysteine + L-glutamate + ATP = gamma-L-glutamyl-L-cysteine + ADP + phosphate + H(+)</text>
        <dbReference type="Rhea" id="RHEA:13285"/>
        <dbReference type="ChEBI" id="CHEBI:15378"/>
        <dbReference type="ChEBI" id="CHEBI:29985"/>
        <dbReference type="ChEBI" id="CHEBI:30616"/>
        <dbReference type="ChEBI" id="CHEBI:35235"/>
        <dbReference type="ChEBI" id="CHEBI:43474"/>
        <dbReference type="ChEBI" id="CHEBI:58173"/>
        <dbReference type="ChEBI" id="CHEBI:456216"/>
        <dbReference type="EC" id="6.3.2.2"/>
    </reaction>
</comment>
<evidence type="ECO:0000313" key="6">
    <source>
        <dbReference type="EMBL" id="AYG84524.1"/>
    </source>
</evidence>
<dbReference type="Pfam" id="PF04107">
    <property type="entry name" value="GCS2"/>
    <property type="match status" value="1"/>
</dbReference>
<dbReference type="InterPro" id="IPR011793">
    <property type="entry name" value="YbdK"/>
</dbReference>
<keyword evidence="3 5" id="KW-0067">ATP-binding</keyword>
<keyword evidence="2 5" id="KW-0547">Nucleotide-binding</keyword>
<dbReference type="NCBIfam" id="TIGR02050">
    <property type="entry name" value="gshA_cyan_rel"/>
    <property type="match status" value="1"/>
</dbReference>
<dbReference type="PANTHER" id="PTHR36510">
    <property type="entry name" value="GLUTAMATE--CYSTEINE LIGASE 2-RELATED"/>
    <property type="match status" value="1"/>
</dbReference>
<dbReference type="Gene3D" id="3.30.590.20">
    <property type="match status" value="1"/>
</dbReference>
<dbReference type="OrthoDB" id="9803842at2"/>
<reference evidence="6 7" key="1">
    <citation type="submission" date="2018-10" db="EMBL/GenBank/DDBJ databases">
        <title>Relationship between Morphology and Antimicrobial Activity in Streptomyces.</title>
        <authorList>
            <person name="Kang H.J."/>
            <person name="Kim S.B."/>
        </authorList>
    </citation>
    <scope>NUCLEOTIDE SEQUENCE [LARGE SCALE GENOMIC DNA]</scope>
    <source>
        <strain evidence="6 7">BH38</strain>
    </source>
</reference>
<keyword evidence="1 5" id="KW-0436">Ligase</keyword>
<evidence type="ECO:0000313" key="7">
    <source>
        <dbReference type="Proteomes" id="UP000271554"/>
    </source>
</evidence>
<name>A0A387HLV1_9ACTN</name>
<dbReference type="SUPFAM" id="SSF55931">
    <property type="entry name" value="Glutamine synthetase/guanido kinase"/>
    <property type="match status" value="1"/>
</dbReference>
<evidence type="ECO:0000256" key="3">
    <source>
        <dbReference type="ARBA" id="ARBA00022840"/>
    </source>
</evidence>